<dbReference type="VEuPathDB" id="CryptoDB:Cvel_11528"/>
<gene>
    <name evidence="4" type="ORF">Cvel_11528.t2.CR2</name>
</gene>
<dbReference type="PANTHER" id="PTHR11909">
    <property type="entry name" value="CASEIN KINASE-RELATED"/>
    <property type="match status" value="1"/>
</dbReference>
<feature type="domain" description="Protein kinase" evidence="3">
    <location>
        <begin position="36"/>
        <end position="361"/>
    </location>
</feature>
<dbReference type="GO" id="GO:0004672">
    <property type="term" value="F:protein kinase activity"/>
    <property type="evidence" value="ECO:0007669"/>
    <property type="project" value="InterPro"/>
</dbReference>
<dbReference type="SUPFAM" id="SSF56112">
    <property type="entry name" value="Protein kinase-like (PK-like)"/>
    <property type="match status" value="3"/>
</dbReference>
<sequence length="990" mass="110235">MLPDPKKFGFGLKCLAAPPKPPLIEVESLDQCHPGLKELEKLGSGLFGTVVSVSVDADASNKEKGDGMEIYGGVREGQTYALKQMSTGPWKSADGLVSFSADVSGVGMKAEMCIAREAGNGDVGARVYGTWFCRMKKADRQGNKREYGFILMEQLGKTLDRAFKEARKDNLIITPDAQKAGLGIHERFYKLGYFHDDNHLGNHAFDANGHVRLLDFGFVSPWWKGPFFGSKKEDQIKFVAKRIKDAMIVTPYFNEFHHVNDDVCSRVLSAIEKGKYKWGLMAEYTEKKVYPFPKNTEEPRGMYETEGEGEREGRGIGPLPVLEEHTLLPEDIQPFIAKQYEFFVSPARSPLFSNRGGHKKKYSVKVPEGVNLSLPREPLPCLAAPLPPPVIKVESLDECHPGLKELEKLGSGLFGKVMSVSVDVDASQEEKKKGEKVYSGLSEGETYAMKQVFMDAWTSPDGLVSFPVEMSEVGLQSEMCIAKEAGEAGVGAVVHGSWFCRVRERDESGARREFGFILMQQLGKTLDSAFTGAKTEDLIITPDTQKATFGIHEKFYELGYFHDDAHMGNHAFDSAGRVRLLDFGYVSPWWKGPFRGDKKEDQLLDAGKEMGTYIRYTPFFFGGKHPDEDVFARVQKEALQGVPPTQIKEAIEHKYSTKVPEGLDPKKFGFGFRCFSLPPTPKTIEVESIDQCHPGLQEFNQIGSGKYGTVTTVSVDTDVSEEEKKKAGEIYAGLTEGQMYALKQVMSGSWASLDSVSFPAKISEVGIRTEMCIAGEAGGAGVGASVYGRWFCRVGESKKEYGFILMEQLGKTLDSAFKQAETDDLIITSDAQRATLGIHENFYQLGYFHDDCHMGNHAFDSHGHVRLLDFGFVSPWWYGPLWGDKKEDQLGAVGGQVNNYLFETRYFKGGKHKEKDVIKHVQNEIREGTYQWGSMVQYTDKSVYPLPKNTDDRERMGGSSHSHDSGDRTIEGVSEEREEQGRGEAILLQM</sequence>
<feature type="compositionally biased region" description="Basic and acidic residues" evidence="2">
    <location>
        <begin position="949"/>
        <end position="970"/>
    </location>
</feature>
<dbReference type="AlphaFoldDB" id="A0A0K6SAS3"/>
<accession>A0A0K6SAS3</accession>
<dbReference type="PROSITE" id="PS50011">
    <property type="entry name" value="PROTEIN_KINASE_DOM"/>
    <property type="match status" value="2"/>
</dbReference>
<dbReference type="InterPro" id="IPR011009">
    <property type="entry name" value="Kinase-like_dom_sf"/>
</dbReference>
<feature type="region of interest" description="Disordered" evidence="2">
    <location>
        <begin position="946"/>
        <end position="990"/>
    </location>
</feature>
<evidence type="ECO:0000259" key="3">
    <source>
        <dbReference type="PROSITE" id="PS50011"/>
    </source>
</evidence>
<organism evidence="4">
    <name type="scientific">Chromera velia CCMP2878</name>
    <dbReference type="NCBI Taxonomy" id="1169474"/>
    <lineage>
        <taxon>Eukaryota</taxon>
        <taxon>Sar</taxon>
        <taxon>Alveolata</taxon>
        <taxon>Colpodellida</taxon>
        <taxon>Chromeraceae</taxon>
        <taxon>Chromera</taxon>
    </lineage>
</organism>
<reference evidence="4" key="1">
    <citation type="submission" date="2014-11" db="EMBL/GenBank/DDBJ databases">
        <title>Molecular phylogeny of cliff fern family Woodsiaceae with morphological implications.</title>
        <authorList>
            <person name="Shao Y.-Z."/>
            <person name="Wei R."/>
            <person name="Zhang X.-C."/>
        </authorList>
    </citation>
    <scope>NUCLEOTIDE SEQUENCE</scope>
</reference>
<evidence type="ECO:0000313" key="4">
    <source>
        <dbReference type="EMBL" id="CUC10721.1"/>
    </source>
</evidence>
<dbReference type="EMBL" id="CDMZ01005381">
    <property type="protein sequence ID" value="CUC10721.1"/>
    <property type="molecule type" value="Genomic_DNA"/>
</dbReference>
<evidence type="ECO:0000256" key="1">
    <source>
        <dbReference type="ARBA" id="ARBA00023860"/>
    </source>
</evidence>
<dbReference type="PhylomeDB" id="A0A0K6SAS3"/>
<feature type="domain" description="Protein kinase" evidence="3">
    <location>
        <begin position="403"/>
        <end position="696"/>
    </location>
</feature>
<evidence type="ECO:0000256" key="2">
    <source>
        <dbReference type="SAM" id="MobiDB-lite"/>
    </source>
</evidence>
<protein>
    <recommendedName>
        <fullName evidence="1">Casein kinase I</fullName>
    </recommendedName>
</protein>
<dbReference type="InterPro" id="IPR050235">
    <property type="entry name" value="CK1_Ser-Thr_kinase"/>
</dbReference>
<dbReference type="InterPro" id="IPR000719">
    <property type="entry name" value="Prot_kinase_dom"/>
</dbReference>
<dbReference type="GO" id="GO:0005524">
    <property type="term" value="F:ATP binding"/>
    <property type="evidence" value="ECO:0007669"/>
    <property type="project" value="InterPro"/>
</dbReference>
<proteinExistence type="predicted"/>
<name>A0A0K6SAS3_9ALVE</name>